<keyword evidence="7" id="KW-0012">Acyltransferase</keyword>
<keyword evidence="3" id="KW-0862">Zinc</keyword>
<dbReference type="EC" id="2.3.2.27" evidence="7"/>
<dbReference type="Proteomes" id="UP001567538">
    <property type="component" value="Unassembled WGS sequence"/>
</dbReference>
<evidence type="ECO:0000256" key="2">
    <source>
        <dbReference type="ARBA" id="ARBA00022771"/>
    </source>
</evidence>
<protein>
    <submittedName>
        <fullName evidence="7">RING-type E3 ubiquitin transferase</fullName>
        <ecNumber evidence="7">2.3.2.27</ecNumber>
    </submittedName>
</protein>
<dbReference type="GO" id="GO:0061630">
    <property type="term" value="F:ubiquitin protein ligase activity"/>
    <property type="evidence" value="ECO:0007669"/>
    <property type="project" value="UniProtKB-EC"/>
</dbReference>
<accession>A0ABD1GDS4</accession>
<dbReference type="SMART" id="SM00184">
    <property type="entry name" value="RING"/>
    <property type="match status" value="1"/>
</dbReference>
<evidence type="ECO:0000256" key="3">
    <source>
        <dbReference type="ARBA" id="ARBA00022833"/>
    </source>
</evidence>
<keyword evidence="8" id="KW-1185">Reference proteome</keyword>
<dbReference type="Gene3D" id="3.30.40.10">
    <property type="entry name" value="Zinc/RING finger domain, C3HC4 (zinc finger)"/>
    <property type="match status" value="1"/>
</dbReference>
<feature type="transmembrane region" description="Helical" evidence="5">
    <location>
        <begin position="155"/>
        <end position="172"/>
    </location>
</feature>
<dbReference type="GO" id="GO:0008270">
    <property type="term" value="F:zinc ion binding"/>
    <property type="evidence" value="ECO:0007669"/>
    <property type="project" value="UniProtKB-KW"/>
</dbReference>
<evidence type="ECO:0000256" key="4">
    <source>
        <dbReference type="PROSITE-ProRule" id="PRU00175"/>
    </source>
</evidence>
<proteinExistence type="predicted"/>
<reference evidence="7 8" key="1">
    <citation type="submission" date="2024-06" db="EMBL/GenBank/DDBJ databases">
        <title>A chromosome level genome sequence of Diviner's sage (Salvia divinorum).</title>
        <authorList>
            <person name="Ford S.A."/>
            <person name="Ro D.-K."/>
            <person name="Ness R.W."/>
            <person name="Phillips M.A."/>
        </authorList>
    </citation>
    <scope>NUCLEOTIDE SEQUENCE [LARGE SCALE GENOMIC DNA]</scope>
    <source>
        <strain evidence="7">SAF-2024a</strain>
        <tissue evidence="7">Leaf</tissue>
    </source>
</reference>
<dbReference type="EMBL" id="JBEAFC010000009">
    <property type="protein sequence ID" value="KAL1541880.1"/>
    <property type="molecule type" value="Genomic_DNA"/>
</dbReference>
<evidence type="ECO:0000256" key="5">
    <source>
        <dbReference type="SAM" id="Phobius"/>
    </source>
</evidence>
<keyword evidence="5" id="KW-1133">Transmembrane helix</keyword>
<organism evidence="7 8">
    <name type="scientific">Salvia divinorum</name>
    <name type="common">Maria pastora</name>
    <name type="synonym">Diviner's sage</name>
    <dbReference type="NCBI Taxonomy" id="28513"/>
    <lineage>
        <taxon>Eukaryota</taxon>
        <taxon>Viridiplantae</taxon>
        <taxon>Streptophyta</taxon>
        <taxon>Embryophyta</taxon>
        <taxon>Tracheophyta</taxon>
        <taxon>Spermatophyta</taxon>
        <taxon>Magnoliopsida</taxon>
        <taxon>eudicotyledons</taxon>
        <taxon>Gunneridae</taxon>
        <taxon>Pentapetalae</taxon>
        <taxon>asterids</taxon>
        <taxon>lamiids</taxon>
        <taxon>Lamiales</taxon>
        <taxon>Lamiaceae</taxon>
        <taxon>Nepetoideae</taxon>
        <taxon>Mentheae</taxon>
        <taxon>Salviinae</taxon>
        <taxon>Salvia</taxon>
        <taxon>Salvia subgen. Calosphace</taxon>
    </lineage>
</organism>
<comment type="caution">
    <text evidence="7">The sequence shown here is derived from an EMBL/GenBank/DDBJ whole genome shotgun (WGS) entry which is preliminary data.</text>
</comment>
<dbReference type="PROSITE" id="PS00518">
    <property type="entry name" value="ZF_RING_1"/>
    <property type="match status" value="1"/>
</dbReference>
<dbReference type="SUPFAM" id="SSF57850">
    <property type="entry name" value="RING/U-box"/>
    <property type="match status" value="1"/>
</dbReference>
<dbReference type="InterPro" id="IPR038896">
    <property type="entry name" value="RNF170"/>
</dbReference>
<evidence type="ECO:0000313" key="7">
    <source>
        <dbReference type="EMBL" id="KAL1541880.1"/>
    </source>
</evidence>
<keyword evidence="2 4" id="KW-0863">Zinc-finger</keyword>
<dbReference type="InterPro" id="IPR027370">
    <property type="entry name" value="Znf-RING_euk"/>
</dbReference>
<feature type="domain" description="RING-type" evidence="6">
    <location>
        <begin position="27"/>
        <end position="69"/>
    </location>
</feature>
<dbReference type="InterPro" id="IPR013083">
    <property type="entry name" value="Znf_RING/FYVE/PHD"/>
</dbReference>
<keyword evidence="5" id="KW-0812">Transmembrane</keyword>
<keyword evidence="7" id="KW-0808">Transferase</keyword>
<name>A0ABD1GDS4_SALDI</name>
<evidence type="ECO:0000313" key="8">
    <source>
        <dbReference type="Proteomes" id="UP001567538"/>
    </source>
</evidence>
<dbReference type="AlphaFoldDB" id="A0ABD1GDS4"/>
<sequence length="179" mass="20771">MLGWFSNGKNGGGGGYTKDKPPEHERCDICYGDFHFPCRTNCGHWFCGTCVLQLSRLVENRQFKCSMCDSLIYNLVPQSPVLIQPGREVAEVLGEIQEFNRELKKGIDLLQCMRGVLYYLIFDNMPLSYLLIQAVFAIYDFRLWPNGGTEFRLCQMLRCAIFALGIWLNIWMHRRATRR</sequence>
<evidence type="ECO:0000259" key="6">
    <source>
        <dbReference type="PROSITE" id="PS50089"/>
    </source>
</evidence>
<feature type="transmembrane region" description="Helical" evidence="5">
    <location>
        <begin position="116"/>
        <end position="139"/>
    </location>
</feature>
<dbReference type="InterPro" id="IPR017907">
    <property type="entry name" value="Znf_RING_CS"/>
</dbReference>
<evidence type="ECO:0000256" key="1">
    <source>
        <dbReference type="ARBA" id="ARBA00022723"/>
    </source>
</evidence>
<dbReference type="PROSITE" id="PS50089">
    <property type="entry name" value="ZF_RING_2"/>
    <property type="match status" value="1"/>
</dbReference>
<dbReference type="Pfam" id="PF13445">
    <property type="entry name" value="zf-RING_UBOX"/>
    <property type="match status" value="1"/>
</dbReference>
<keyword evidence="1" id="KW-0479">Metal-binding</keyword>
<keyword evidence="5" id="KW-0472">Membrane</keyword>
<dbReference type="PANTHER" id="PTHR22894">
    <property type="entry name" value="RING-TYPE DOMAIN-CONTAINING PROTEIN"/>
    <property type="match status" value="1"/>
</dbReference>
<dbReference type="InterPro" id="IPR001841">
    <property type="entry name" value="Znf_RING"/>
</dbReference>
<gene>
    <name evidence="7" type="ORF">AAHA92_26048</name>
</gene>
<dbReference type="PANTHER" id="PTHR22894:SF4">
    <property type="entry name" value="E3 UBIQUITIN-PROTEIN LIGASE RNF170-LIKE ISOFORM X1"/>
    <property type="match status" value="1"/>
</dbReference>